<dbReference type="Gene3D" id="3.40.50.300">
    <property type="entry name" value="P-loop containing nucleotide triphosphate hydrolases"/>
    <property type="match status" value="1"/>
</dbReference>
<dbReference type="EMBL" id="AODH01000047">
    <property type="protein sequence ID" value="EUJ36286.1"/>
    <property type="molecule type" value="Genomic_DNA"/>
</dbReference>
<dbReference type="AlphaFoldDB" id="W7CKD7"/>
<dbReference type="STRING" id="1265861.BCAMP_10755"/>
<dbReference type="Proteomes" id="UP000019243">
    <property type="component" value="Unassembled WGS sequence"/>
</dbReference>
<dbReference type="PANTHER" id="PTHR43335:SF4">
    <property type="entry name" value="ABC TRANSPORTER, ATP-BINDING PROTEIN"/>
    <property type="match status" value="1"/>
</dbReference>
<evidence type="ECO:0000313" key="7">
    <source>
        <dbReference type="Proteomes" id="UP000019243"/>
    </source>
</evidence>
<name>W7CKD7_9LIST</name>
<dbReference type="SMART" id="SM00382">
    <property type="entry name" value="AAA"/>
    <property type="match status" value="1"/>
</dbReference>
<dbReference type="RefSeq" id="WP_051457034.1">
    <property type="nucleotide sequence ID" value="NZ_AODH01000047.1"/>
</dbReference>
<dbReference type="GO" id="GO:0005524">
    <property type="term" value="F:ATP binding"/>
    <property type="evidence" value="ECO:0007669"/>
    <property type="project" value="UniProtKB-KW"/>
</dbReference>
<evidence type="ECO:0000256" key="2">
    <source>
        <dbReference type="ARBA" id="ARBA00022448"/>
    </source>
</evidence>
<feature type="domain" description="ABC transporter" evidence="5">
    <location>
        <begin position="1"/>
        <end position="208"/>
    </location>
</feature>
<dbReference type="GO" id="GO:0016887">
    <property type="term" value="F:ATP hydrolysis activity"/>
    <property type="evidence" value="ECO:0007669"/>
    <property type="project" value="InterPro"/>
</dbReference>
<keyword evidence="2" id="KW-0813">Transport</keyword>
<dbReference type="PATRIC" id="fig|1265861.3.peg.2114"/>
<dbReference type="InterPro" id="IPR003439">
    <property type="entry name" value="ABC_transporter-like_ATP-bd"/>
</dbReference>
<evidence type="ECO:0000256" key="4">
    <source>
        <dbReference type="ARBA" id="ARBA00022840"/>
    </source>
</evidence>
<proteinExistence type="inferred from homology"/>
<dbReference type="SUPFAM" id="SSF52540">
    <property type="entry name" value="P-loop containing nucleoside triphosphate hydrolases"/>
    <property type="match status" value="1"/>
</dbReference>
<gene>
    <name evidence="6" type="ORF">BCAMP_10755</name>
</gene>
<sequence>MPSSGIHGFIGANGAGKTTTFKLILGLLPIEEGAIYVAGERVIYGQTNRSQTVGYLPDVPSFYPYMTATSYLKLCAAIAQVPRQQQEDLCERLLQQVGLAQVGQQKIRSYSRGMKQRLGIAQALINRPKLLLCDEPTSALDPQGRKEVHELLTSLKEEMTIVMSTHLLSDAEQVCDSIIMLNNGAITLSNRLSTIYERYQTQVIVLNFTNTTNAKDCAEALDASDWCVVTQQSEQVSLNVATITSGYPRVIAWLHGHPQFMPALTIATPTLEDIFMEVVQ</sequence>
<keyword evidence="3" id="KW-0547">Nucleotide-binding</keyword>
<dbReference type="PROSITE" id="PS50893">
    <property type="entry name" value="ABC_TRANSPORTER_2"/>
    <property type="match status" value="1"/>
</dbReference>
<dbReference type="Pfam" id="PF00005">
    <property type="entry name" value="ABC_tran"/>
    <property type="match status" value="1"/>
</dbReference>
<dbReference type="InterPro" id="IPR003593">
    <property type="entry name" value="AAA+_ATPase"/>
</dbReference>
<organism evidence="6 7">
    <name type="scientific">Brochothrix campestris FSL F6-1037</name>
    <dbReference type="NCBI Taxonomy" id="1265861"/>
    <lineage>
        <taxon>Bacteria</taxon>
        <taxon>Bacillati</taxon>
        <taxon>Bacillota</taxon>
        <taxon>Bacilli</taxon>
        <taxon>Bacillales</taxon>
        <taxon>Listeriaceae</taxon>
        <taxon>Brochothrix</taxon>
    </lineage>
</organism>
<comment type="caution">
    <text evidence="6">The sequence shown here is derived from an EMBL/GenBank/DDBJ whole genome shotgun (WGS) entry which is preliminary data.</text>
</comment>
<reference evidence="6 7" key="1">
    <citation type="submission" date="2012-12" db="EMBL/GenBank/DDBJ databases">
        <title>Novel taxa of Listeriaceae from agricultural environments in the United States.</title>
        <authorList>
            <person name="den Bakker H.C."/>
            <person name="Allred A."/>
            <person name="Warchocki S."/>
            <person name="Wright E.M."/>
            <person name="Burrell A."/>
            <person name="Nightingale K.K."/>
            <person name="Kephart D."/>
            <person name="Wiedmann M."/>
        </authorList>
    </citation>
    <scope>NUCLEOTIDE SEQUENCE [LARGE SCALE GENOMIC DNA]</scope>
    <source>
        <strain evidence="6 7">FSL F6-1037</strain>
    </source>
</reference>
<comment type="similarity">
    <text evidence="1">Belongs to the ABC transporter superfamily.</text>
</comment>
<keyword evidence="7" id="KW-1185">Reference proteome</keyword>
<dbReference type="InterPro" id="IPR027417">
    <property type="entry name" value="P-loop_NTPase"/>
</dbReference>
<evidence type="ECO:0000313" key="6">
    <source>
        <dbReference type="EMBL" id="EUJ36286.1"/>
    </source>
</evidence>
<dbReference type="CDD" id="cd03230">
    <property type="entry name" value="ABC_DR_subfamily_A"/>
    <property type="match status" value="1"/>
</dbReference>
<evidence type="ECO:0000256" key="3">
    <source>
        <dbReference type="ARBA" id="ARBA00022741"/>
    </source>
</evidence>
<evidence type="ECO:0000259" key="5">
    <source>
        <dbReference type="PROSITE" id="PS50893"/>
    </source>
</evidence>
<accession>W7CKD7</accession>
<dbReference type="PANTHER" id="PTHR43335">
    <property type="entry name" value="ABC TRANSPORTER, ATP-BINDING PROTEIN"/>
    <property type="match status" value="1"/>
</dbReference>
<keyword evidence="4" id="KW-0067">ATP-binding</keyword>
<evidence type="ECO:0000256" key="1">
    <source>
        <dbReference type="ARBA" id="ARBA00005417"/>
    </source>
</evidence>
<protein>
    <submittedName>
        <fullName evidence="6">ABC transporter</fullName>
    </submittedName>
</protein>